<dbReference type="AlphaFoldDB" id="A0A832H6U3"/>
<dbReference type="SUPFAM" id="SSF55874">
    <property type="entry name" value="ATPase domain of HSP90 chaperone/DNA topoisomerase II/histidine kinase"/>
    <property type="match status" value="1"/>
</dbReference>
<keyword evidence="5" id="KW-0175">Coiled coil</keyword>
<dbReference type="Gene3D" id="1.10.287.130">
    <property type="match status" value="1"/>
</dbReference>
<dbReference type="SUPFAM" id="SSF55785">
    <property type="entry name" value="PYP-like sensor domain (PAS domain)"/>
    <property type="match status" value="1"/>
</dbReference>
<sequence>MNTARPEGTTDEVFIGGGEMGALMRSLDWSQTPLGSVESWSQSLKVAVNICLNSRFPMVVWWGNDLILLYNDAWQPILGNKHPQALCKPGAQVWAEIWDIVGIQLHSVLATGKATWSDDQLLLVNRYGYTEEAYFTYSYSPIFLETGEVGGAFTAVAETTQRVIGERRLATLRHLADQAGQSRTVEQACQKAIQTFSENSTDIPLAWIYLFNDEKTQAVLQEQTPLDIQPLIAPTPIALTQGNHPCTQTFRAVIDKGEAVLLENIPQLWGSFPIGRSQSLLQQAIVLPIRASTQESIVGMVVIGINPYRALDQDYRDFLDMTAGHVANAISSARAYEEERKRAEALAELDRAKTTFFSNISHEFRTPLTLMLSPLEDALISVDEWMSRQGNEWKKENRDEDSSTHPPIDPSPLKERLQLAHRNSLRLLKLVNTLLDFSRIEAGRVQAIYEPTDLVAFTTELASMFRSAIEQAGLQFIVTCEPLAEPVYVDRSMWEKIVRNCSTH</sequence>
<dbReference type="InterPro" id="IPR036890">
    <property type="entry name" value="HATPase_C_sf"/>
</dbReference>
<evidence type="ECO:0000256" key="6">
    <source>
        <dbReference type="SAM" id="MobiDB-lite"/>
    </source>
</evidence>
<evidence type="ECO:0000256" key="3">
    <source>
        <dbReference type="ARBA" id="ARBA00022553"/>
    </source>
</evidence>
<dbReference type="PANTHER" id="PTHR43547:SF2">
    <property type="entry name" value="HYBRID SIGNAL TRANSDUCTION HISTIDINE KINASE C"/>
    <property type="match status" value="1"/>
</dbReference>
<protein>
    <recommendedName>
        <fullName evidence="2">histidine kinase</fullName>
        <ecNumber evidence="2">2.7.13.3</ecNumber>
    </recommendedName>
</protein>
<dbReference type="Gene3D" id="3.30.450.40">
    <property type="match status" value="1"/>
</dbReference>
<evidence type="ECO:0000256" key="5">
    <source>
        <dbReference type="SAM" id="Coils"/>
    </source>
</evidence>
<keyword evidence="3" id="KW-0597">Phosphoprotein</keyword>
<name>A0A832H6U3_9CYAN</name>
<feature type="coiled-coil region" evidence="5">
    <location>
        <begin position="326"/>
        <end position="353"/>
    </location>
</feature>
<dbReference type="SUPFAM" id="SSF47384">
    <property type="entry name" value="Homodimeric domain of signal transducing histidine kinase"/>
    <property type="match status" value="1"/>
</dbReference>
<dbReference type="InterPro" id="IPR003661">
    <property type="entry name" value="HisK_dim/P_dom"/>
</dbReference>
<dbReference type="InterPro" id="IPR029016">
    <property type="entry name" value="GAF-like_dom_sf"/>
</dbReference>
<dbReference type="Gene3D" id="3.30.450.20">
    <property type="entry name" value="PAS domain"/>
    <property type="match status" value="1"/>
</dbReference>
<dbReference type="InterPro" id="IPR003018">
    <property type="entry name" value="GAF"/>
</dbReference>
<keyword evidence="4" id="KW-0902">Two-component regulatory system</keyword>
<dbReference type="InterPro" id="IPR035965">
    <property type="entry name" value="PAS-like_dom_sf"/>
</dbReference>
<evidence type="ECO:0000256" key="1">
    <source>
        <dbReference type="ARBA" id="ARBA00000085"/>
    </source>
</evidence>
<dbReference type="GO" id="GO:0000155">
    <property type="term" value="F:phosphorelay sensor kinase activity"/>
    <property type="evidence" value="ECO:0007669"/>
    <property type="project" value="InterPro"/>
</dbReference>
<dbReference type="SUPFAM" id="SSF55781">
    <property type="entry name" value="GAF domain-like"/>
    <property type="match status" value="1"/>
</dbReference>
<feature type="compositionally biased region" description="Basic and acidic residues" evidence="6">
    <location>
        <begin position="392"/>
        <end position="403"/>
    </location>
</feature>
<dbReference type="EMBL" id="DSRD01000899">
    <property type="protein sequence ID" value="HGW95477.1"/>
    <property type="molecule type" value="Genomic_DNA"/>
</dbReference>
<feature type="region of interest" description="Disordered" evidence="6">
    <location>
        <begin position="392"/>
        <end position="414"/>
    </location>
</feature>
<dbReference type="Pfam" id="PF13185">
    <property type="entry name" value="GAF_2"/>
    <property type="match status" value="1"/>
</dbReference>
<dbReference type="CDD" id="cd00082">
    <property type="entry name" value="HisKA"/>
    <property type="match status" value="1"/>
</dbReference>
<evidence type="ECO:0000256" key="4">
    <source>
        <dbReference type="ARBA" id="ARBA00023012"/>
    </source>
</evidence>
<dbReference type="EC" id="2.7.13.3" evidence="2"/>
<reference evidence="8" key="1">
    <citation type="journal article" date="2020" name="mSystems">
        <title>Genome- and Community-Level Interaction Insights into Carbon Utilization and Element Cycling Functions of Hydrothermarchaeota in Hydrothermal Sediment.</title>
        <authorList>
            <person name="Zhou Z."/>
            <person name="Liu Y."/>
            <person name="Xu W."/>
            <person name="Pan J."/>
            <person name="Luo Z.H."/>
            <person name="Li M."/>
        </authorList>
    </citation>
    <scope>NUCLEOTIDE SEQUENCE [LARGE SCALE GENOMIC DNA]</scope>
    <source>
        <strain evidence="8">SpSt-402</strain>
    </source>
</reference>
<evidence type="ECO:0000256" key="2">
    <source>
        <dbReference type="ARBA" id="ARBA00012438"/>
    </source>
</evidence>
<dbReference type="PANTHER" id="PTHR43547">
    <property type="entry name" value="TWO-COMPONENT HISTIDINE KINASE"/>
    <property type="match status" value="1"/>
</dbReference>
<evidence type="ECO:0000259" key="7">
    <source>
        <dbReference type="SMART" id="SM00388"/>
    </source>
</evidence>
<proteinExistence type="predicted"/>
<feature type="domain" description="Signal transduction histidine kinase dimerisation/phosphoacceptor" evidence="7">
    <location>
        <begin position="352"/>
        <end position="443"/>
    </location>
</feature>
<dbReference type="SMART" id="SM00388">
    <property type="entry name" value="HisKA"/>
    <property type="match status" value="1"/>
</dbReference>
<dbReference type="InterPro" id="IPR036097">
    <property type="entry name" value="HisK_dim/P_sf"/>
</dbReference>
<comment type="catalytic activity">
    <reaction evidence="1">
        <text>ATP + protein L-histidine = ADP + protein N-phospho-L-histidine.</text>
        <dbReference type="EC" id="2.7.13.3"/>
    </reaction>
</comment>
<evidence type="ECO:0000313" key="8">
    <source>
        <dbReference type="EMBL" id="HGW95477.1"/>
    </source>
</evidence>
<organism evidence="8">
    <name type="scientific">Oscillatoriales cyanobacterium SpSt-402</name>
    <dbReference type="NCBI Taxonomy" id="2282168"/>
    <lineage>
        <taxon>Bacteria</taxon>
        <taxon>Bacillati</taxon>
        <taxon>Cyanobacteriota</taxon>
        <taxon>Cyanophyceae</taxon>
        <taxon>Oscillatoriophycideae</taxon>
        <taxon>Oscillatoriales</taxon>
    </lineage>
</organism>
<comment type="caution">
    <text evidence="8">The sequence shown here is derived from an EMBL/GenBank/DDBJ whole genome shotgun (WGS) entry which is preliminary data.</text>
</comment>
<gene>
    <name evidence="8" type="ORF">ENR47_14545</name>
</gene>
<accession>A0A832H6U3</accession>